<dbReference type="GO" id="GO:0006508">
    <property type="term" value="P:proteolysis"/>
    <property type="evidence" value="ECO:0007669"/>
    <property type="project" value="InterPro"/>
</dbReference>
<evidence type="ECO:0000313" key="5">
    <source>
        <dbReference type="Proteomes" id="UP000297951"/>
    </source>
</evidence>
<feature type="region of interest" description="Disordered" evidence="2">
    <location>
        <begin position="1"/>
        <end position="27"/>
    </location>
</feature>
<name>A0A4Y9F355_9MICC</name>
<evidence type="ECO:0000256" key="2">
    <source>
        <dbReference type="SAM" id="MobiDB-lite"/>
    </source>
</evidence>
<evidence type="ECO:0000313" key="4">
    <source>
        <dbReference type="EMBL" id="TFU22185.1"/>
    </source>
</evidence>
<evidence type="ECO:0000259" key="3">
    <source>
        <dbReference type="Pfam" id="PF00082"/>
    </source>
</evidence>
<evidence type="ECO:0000256" key="1">
    <source>
        <dbReference type="PROSITE-ProRule" id="PRU01240"/>
    </source>
</evidence>
<sequence length="77" mass="7965">MTLSRLTRAGTVTAGNPTPTMKATGGPQIPRSMWHGTHVAGIAAAATDNGAGVAGVAPNARIQHSRIIGCQRPRLYF</sequence>
<dbReference type="EMBL" id="SPQC01000021">
    <property type="protein sequence ID" value="TFU22185.1"/>
    <property type="molecule type" value="Genomic_DNA"/>
</dbReference>
<dbReference type="AlphaFoldDB" id="A0A4Y9F355"/>
<accession>A0A4Y9F355</accession>
<dbReference type="Gene3D" id="3.40.50.200">
    <property type="entry name" value="Peptidase S8/S53 domain"/>
    <property type="match status" value="1"/>
</dbReference>
<dbReference type="SUPFAM" id="SSF52743">
    <property type="entry name" value="Subtilisin-like"/>
    <property type="match status" value="1"/>
</dbReference>
<dbReference type="GO" id="GO:0004252">
    <property type="term" value="F:serine-type endopeptidase activity"/>
    <property type="evidence" value="ECO:0007669"/>
    <property type="project" value="InterPro"/>
</dbReference>
<dbReference type="InterPro" id="IPR036852">
    <property type="entry name" value="Peptidase_S8/S53_dom_sf"/>
</dbReference>
<protein>
    <recommendedName>
        <fullName evidence="3">Peptidase S8/S53 domain-containing protein</fullName>
    </recommendedName>
</protein>
<dbReference type="PROSITE" id="PS51892">
    <property type="entry name" value="SUBTILASE"/>
    <property type="match status" value="1"/>
</dbReference>
<dbReference type="InterPro" id="IPR000209">
    <property type="entry name" value="Peptidase_S8/S53_dom"/>
</dbReference>
<comment type="caution">
    <text evidence="1">Lacks conserved residue(s) required for the propagation of feature annotation.</text>
</comment>
<dbReference type="Proteomes" id="UP000297951">
    <property type="component" value="Unassembled WGS sequence"/>
</dbReference>
<dbReference type="InterPro" id="IPR022398">
    <property type="entry name" value="Peptidase_S8_His-AS"/>
</dbReference>
<dbReference type="Pfam" id="PF00082">
    <property type="entry name" value="Peptidase_S8"/>
    <property type="match status" value="1"/>
</dbReference>
<reference evidence="4 5" key="1">
    <citation type="submission" date="2019-03" db="EMBL/GenBank/DDBJ databases">
        <title>Diversity of the mouse oral microbiome.</title>
        <authorList>
            <person name="Joseph S."/>
            <person name="Aduse-Opoku J."/>
            <person name="Curtis M."/>
            <person name="Wade W."/>
            <person name="Hashim A."/>
        </authorList>
    </citation>
    <scope>NUCLEOTIDE SEQUENCE [LARGE SCALE GENOMIC DNA]</scope>
    <source>
        <strain evidence="5">irhom_31</strain>
    </source>
</reference>
<dbReference type="PROSITE" id="PS00137">
    <property type="entry name" value="SUBTILASE_HIS"/>
    <property type="match status" value="1"/>
</dbReference>
<proteinExistence type="inferred from homology"/>
<organism evidence="4 5">
    <name type="scientific">Rothia nasimurium</name>
    <dbReference type="NCBI Taxonomy" id="85336"/>
    <lineage>
        <taxon>Bacteria</taxon>
        <taxon>Bacillati</taxon>
        <taxon>Actinomycetota</taxon>
        <taxon>Actinomycetes</taxon>
        <taxon>Micrococcales</taxon>
        <taxon>Micrococcaceae</taxon>
        <taxon>Rothia</taxon>
    </lineage>
</organism>
<feature type="domain" description="Peptidase S8/S53" evidence="3">
    <location>
        <begin position="24"/>
        <end position="74"/>
    </location>
</feature>
<comment type="caution">
    <text evidence="4">The sequence shown here is derived from an EMBL/GenBank/DDBJ whole genome shotgun (WGS) entry which is preliminary data.</text>
</comment>
<comment type="similarity">
    <text evidence="1">Belongs to the peptidase S8 family.</text>
</comment>
<gene>
    <name evidence="4" type="ORF">E4U03_07070</name>
</gene>